<comment type="caution">
    <text evidence="1">The sequence shown here is derived from an EMBL/GenBank/DDBJ whole genome shotgun (WGS) entry which is preliminary data.</text>
</comment>
<name>X0V8J3_9ZZZZ</name>
<protein>
    <submittedName>
        <fullName evidence="1">Uncharacterized protein</fullName>
    </submittedName>
</protein>
<sequence>IGWFINFLVVNNERFIYSYWHKNEHESNQSKFDRY</sequence>
<gene>
    <name evidence="1" type="ORF">S01H1_33008</name>
</gene>
<accession>X0V8J3</accession>
<reference evidence="1" key="1">
    <citation type="journal article" date="2014" name="Front. Microbiol.">
        <title>High frequency of phylogenetically diverse reductive dehalogenase-homologous genes in deep subseafloor sedimentary metagenomes.</title>
        <authorList>
            <person name="Kawai M."/>
            <person name="Futagami T."/>
            <person name="Toyoda A."/>
            <person name="Takaki Y."/>
            <person name="Nishi S."/>
            <person name="Hori S."/>
            <person name="Arai W."/>
            <person name="Tsubouchi T."/>
            <person name="Morono Y."/>
            <person name="Uchiyama I."/>
            <person name="Ito T."/>
            <person name="Fujiyama A."/>
            <person name="Inagaki F."/>
            <person name="Takami H."/>
        </authorList>
    </citation>
    <scope>NUCLEOTIDE SEQUENCE</scope>
    <source>
        <strain evidence="1">Expedition CK06-06</strain>
    </source>
</reference>
<proteinExistence type="predicted"/>
<feature type="non-terminal residue" evidence="1">
    <location>
        <position position="1"/>
    </location>
</feature>
<dbReference type="AlphaFoldDB" id="X0V8J3"/>
<dbReference type="EMBL" id="BARS01020473">
    <property type="protein sequence ID" value="GAG07692.1"/>
    <property type="molecule type" value="Genomic_DNA"/>
</dbReference>
<evidence type="ECO:0000313" key="1">
    <source>
        <dbReference type="EMBL" id="GAG07692.1"/>
    </source>
</evidence>
<organism evidence="1">
    <name type="scientific">marine sediment metagenome</name>
    <dbReference type="NCBI Taxonomy" id="412755"/>
    <lineage>
        <taxon>unclassified sequences</taxon>
        <taxon>metagenomes</taxon>
        <taxon>ecological metagenomes</taxon>
    </lineage>
</organism>